<dbReference type="STRING" id="144197.ENSSPAP00000030204"/>
<evidence type="ECO:0000313" key="2">
    <source>
        <dbReference type="Proteomes" id="UP000694891"/>
    </source>
</evidence>
<protein>
    <submittedName>
        <fullName evidence="1">Matrix AAA peptidase interacting protein 1</fullName>
    </submittedName>
    <submittedName>
        <fullName evidence="3">Uncharacterized protein C2orf47 homolog, mitochondrial</fullName>
    </submittedName>
</protein>
<dbReference type="AlphaFoldDB" id="A0A3B5BH42"/>
<dbReference type="Proteomes" id="UP000694891">
    <property type="component" value="Unplaced"/>
</dbReference>
<name>A0A3B5BH42_9TELE</name>
<dbReference type="PANTHER" id="PTHR13333:SF5">
    <property type="entry name" value="M-AAA PROTEASE-INTERACTING PROTEIN 1, MITOCHONDRIAL"/>
    <property type="match status" value="1"/>
</dbReference>
<dbReference type="Ensembl" id="ENSSPAT00000030696.1">
    <property type="protein sequence ID" value="ENSSPAP00000030204.1"/>
    <property type="gene ID" value="ENSSPAG00000022690.1"/>
</dbReference>
<reference evidence="3" key="2">
    <citation type="submission" date="2025-04" db="UniProtKB">
        <authorList>
            <consortium name="RefSeq"/>
        </authorList>
    </citation>
    <scope>IDENTIFICATION</scope>
</reference>
<organism evidence="1">
    <name type="scientific">Stegastes partitus</name>
    <name type="common">bicolor damselfish</name>
    <dbReference type="NCBI Taxonomy" id="144197"/>
    <lineage>
        <taxon>Eukaryota</taxon>
        <taxon>Metazoa</taxon>
        <taxon>Chordata</taxon>
        <taxon>Craniata</taxon>
        <taxon>Vertebrata</taxon>
        <taxon>Euteleostomi</taxon>
        <taxon>Actinopterygii</taxon>
        <taxon>Neopterygii</taxon>
        <taxon>Teleostei</taxon>
        <taxon>Neoteleostei</taxon>
        <taxon>Acanthomorphata</taxon>
        <taxon>Ovalentaria</taxon>
        <taxon>Pomacentridae</taxon>
        <taxon>Stegastes</taxon>
    </lineage>
</organism>
<evidence type="ECO:0000313" key="1">
    <source>
        <dbReference type="Ensembl" id="ENSSPAP00000030204.1"/>
    </source>
</evidence>
<dbReference type="RefSeq" id="XP_008298370.1">
    <property type="nucleotide sequence ID" value="XM_008300148.1"/>
</dbReference>
<accession>A0A3B5BH42</accession>
<evidence type="ECO:0000313" key="3">
    <source>
        <dbReference type="RefSeq" id="XP_008298370.1"/>
    </source>
</evidence>
<dbReference type="GeneTree" id="ENSGT00390000004145"/>
<keyword evidence="2" id="KW-1185">Reference proteome</keyword>
<reference evidence="1" key="1">
    <citation type="submission" date="2023-09" db="UniProtKB">
        <authorList>
            <consortium name="Ensembl"/>
        </authorList>
    </citation>
    <scope>IDENTIFICATION</scope>
</reference>
<dbReference type="OrthoDB" id="7249367at2759"/>
<dbReference type="GO" id="GO:0005743">
    <property type="term" value="C:mitochondrial inner membrane"/>
    <property type="evidence" value="ECO:0007669"/>
    <property type="project" value="TreeGrafter"/>
</dbReference>
<sequence>MALPVLRGCYRLPSTLSFTRLLLNESRVLNRSGRMRLSPSSPAASVARAVRPYSSEQGGTKEKIEGTDFYNIIFWFRSKINCVLITVFFDQEFSVKKFSEGAKQAFWRVSNLLSQSQFESLEGLVAKDMIGELEEKCNSLSTECKKALSVDPDQIIYMMARDVSLFFDKDGRTFVCILMRFWYLTTAQVPDECVQVTFTNSTVNGGGEGKPETKRLLSAFYEFQREFTRGVPPDWTITRIDYVHFFD</sequence>
<dbReference type="PANTHER" id="PTHR13333">
    <property type="entry name" value="M-AAA PROTEASE-INTERACTING PROTEIN 1, MITOCHONDRIAL"/>
    <property type="match status" value="1"/>
</dbReference>
<dbReference type="GO" id="GO:0043022">
    <property type="term" value="F:ribosome binding"/>
    <property type="evidence" value="ECO:0007669"/>
    <property type="project" value="TreeGrafter"/>
</dbReference>
<proteinExistence type="predicted"/>
<gene>
    <name evidence="3" type="primary">LOC103370948</name>
</gene>
<dbReference type="GO" id="GO:0032979">
    <property type="term" value="P:protein insertion into mitochondrial inner membrane from matrix"/>
    <property type="evidence" value="ECO:0007669"/>
    <property type="project" value="TreeGrafter"/>
</dbReference>
<dbReference type="CTD" id="79568"/>